<dbReference type="Proteomes" id="UP000736672">
    <property type="component" value="Unassembled WGS sequence"/>
</dbReference>
<feature type="region of interest" description="Disordered" evidence="1">
    <location>
        <begin position="363"/>
        <end position="385"/>
    </location>
</feature>
<dbReference type="InterPro" id="IPR011047">
    <property type="entry name" value="Quinoprotein_ADH-like_sf"/>
</dbReference>
<evidence type="ECO:0000313" key="2">
    <source>
        <dbReference type="EMBL" id="KAH7228399.1"/>
    </source>
</evidence>
<keyword evidence="3" id="KW-1185">Reference proteome</keyword>
<dbReference type="Gene3D" id="2.130.10.10">
    <property type="entry name" value="YVTN repeat-like/Quinoprotein amine dehydrogenase"/>
    <property type="match status" value="2"/>
</dbReference>
<dbReference type="SUPFAM" id="SSF50998">
    <property type="entry name" value="Quinoprotein alcohol dehydrogenase-like"/>
    <property type="match status" value="1"/>
</dbReference>
<dbReference type="AlphaFoldDB" id="A0A9P9JLU5"/>
<reference evidence="2" key="1">
    <citation type="journal article" date="2021" name="Nat. Commun.">
        <title>Genetic determinants of endophytism in the Arabidopsis root mycobiome.</title>
        <authorList>
            <person name="Mesny F."/>
            <person name="Miyauchi S."/>
            <person name="Thiergart T."/>
            <person name="Pickel B."/>
            <person name="Atanasova L."/>
            <person name="Karlsson M."/>
            <person name="Huettel B."/>
            <person name="Barry K.W."/>
            <person name="Haridas S."/>
            <person name="Chen C."/>
            <person name="Bauer D."/>
            <person name="Andreopoulos W."/>
            <person name="Pangilinan J."/>
            <person name="LaButti K."/>
            <person name="Riley R."/>
            <person name="Lipzen A."/>
            <person name="Clum A."/>
            <person name="Drula E."/>
            <person name="Henrissat B."/>
            <person name="Kohler A."/>
            <person name="Grigoriev I.V."/>
            <person name="Martin F.M."/>
            <person name="Hacquard S."/>
        </authorList>
    </citation>
    <scope>NUCLEOTIDE SEQUENCE</scope>
    <source>
        <strain evidence="2">FSSC 5 MPI-SDFR-AT-0091</strain>
    </source>
</reference>
<dbReference type="OrthoDB" id="194358at2759"/>
<protein>
    <submittedName>
        <fullName evidence="2">Quinon protein alcohol dehydrogenase-like superfamily</fullName>
    </submittedName>
</protein>
<proteinExistence type="predicted"/>
<evidence type="ECO:0000256" key="1">
    <source>
        <dbReference type="SAM" id="MobiDB-lite"/>
    </source>
</evidence>
<dbReference type="EMBL" id="JAGTJS010000044">
    <property type="protein sequence ID" value="KAH7228399.1"/>
    <property type="molecule type" value="Genomic_DNA"/>
</dbReference>
<organism evidence="2 3">
    <name type="scientific">Fusarium solani</name>
    <name type="common">Filamentous fungus</name>
    <dbReference type="NCBI Taxonomy" id="169388"/>
    <lineage>
        <taxon>Eukaryota</taxon>
        <taxon>Fungi</taxon>
        <taxon>Dikarya</taxon>
        <taxon>Ascomycota</taxon>
        <taxon>Pezizomycotina</taxon>
        <taxon>Sordariomycetes</taxon>
        <taxon>Hypocreomycetidae</taxon>
        <taxon>Hypocreales</taxon>
        <taxon>Nectriaceae</taxon>
        <taxon>Fusarium</taxon>
        <taxon>Fusarium solani species complex</taxon>
    </lineage>
</organism>
<accession>A0A9P9JLU5</accession>
<dbReference type="InterPro" id="IPR015943">
    <property type="entry name" value="WD40/YVTN_repeat-like_dom_sf"/>
</dbReference>
<comment type="caution">
    <text evidence="2">The sequence shown here is derived from an EMBL/GenBank/DDBJ whole genome shotgun (WGS) entry which is preliminary data.</text>
</comment>
<gene>
    <name evidence="2" type="ORF">B0J15DRAFT_556270</name>
</gene>
<name>A0A9P9JLU5_FUSSL</name>
<evidence type="ECO:0000313" key="3">
    <source>
        <dbReference type="Proteomes" id="UP000736672"/>
    </source>
</evidence>
<sequence length="518" mass="56703">MTCKTLASTSAHLVKIAIAPNGKTFAGSDASGDIRIFDFETLQFLHRIPVEGDPVTSLVFTGDSLRIINTRGTHANIWEPLVLASQDSDSQCSERSESVHQIVEDVGASIMEQAAAITSLHCCDENGMALCGRDDGWVDVCDLDNPENTMRHLYRHRGAINSVTCIDWACKPGIAASADCLGIFRVMKITTKPRGEWRAETVAEAQLENRRRITQILVHPDGSHVLISSPEIDTVWSILTKQAVATITDRRRTAWKWFVRSSAPSQLILFEDAALRVFHWTDLAELATAEASDLPTPAEKGPTADADAISISSDGNDVVFIQKMHQYTPLPQAISPHPSIRSKIHVFDLSLLSAVDLGLPSQSSQPLSRAPSRPPPYSNLPPKLNNPFVASPSDSPLPITTFAPPGSAHARRRSCITNVAEIPGLDSIIGTVKKFNSWFLIFISREGWVCSLELGPGGTKSIDTFQKHFFIPSVWRTATSSLITKVCRCQDIVFVYQNDVIVVKNGLDNGKRVSFSQA</sequence>